<accession>A0A453AE55</accession>
<reference evidence="2" key="2">
    <citation type="journal article" date="2017" name="Nat. Plants">
        <title>The Aegilops tauschii genome reveals multiple impacts of transposons.</title>
        <authorList>
            <person name="Zhao G."/>
            <person name="Zou C."/>
            <person name="Li K."/>
            <person name="Wang K."/>
            <person name="Li T."/>
            <person name="Gao L."/>
            <person name="Zhang X."/>
            <person name="Wang H."/>
            <person name="Yang Z."/>
            <person name="Liu X."/>
            <person name="Jiang W."/>
            <person name="Mao L."/>
            <person name="Kong X."/>
            <person name="Jiao Y."/>
            <person name="Jia J."/>
        </authorList>
    </citation>
    <scope>NUCLEOTIDE SEQUENCE [LARGE SCALE GENOMIC DNA]</scope>
    <source>
        <strain evidence="2">cv. AL8/78</strain>
    </source>
</reference>
<proteinExistence type="predicted"/>
<evidence type="ECO:0000313" key="1">
    <source>
        <dbReference type="EnsemblPlants" id="AET2Gv20091000.23"/>
    </source>
</evidence>
<organism evidence="1 2">
    <name type="scientific">Aegilops tauschii subsp. strangulata</name>
    <name type="common">Goatgrass</name>
    <dbReference type="NCBI Taxonomy" id="200361"/>
    <lineage>
        <taxon>Eukaryota</taxon>
        <taxon>Viridiplantae</taxon>
        <taxon>Streptophyta</taxon>
        <taxon>Embryophyta</taxon>
        <taxon>Tracheophyta</taxon>
        <taxon>Spermatophyta</taxon>
        <taxon>Magnoliopsida</taxon>
        <taxon>Liliopsida</taxon>
        <taxon>Poales</taxon>
        <taxon>Poaceae</taxon>
        <taxon>BOP clade</taxon>
        <taxon>Pooideae</taxon>
        <taxon>Triticodae</taxon>
        <taxon>Triticeae</taxon>
        <taxon>Triticinae</taxon>
        <taxon>Aegilops</taxon>
    </lineage>
</organism>
<keyword evidence="2" id="KW-1185">Reference proteome</keyword>
<dbReference type="Proteomes" id="UP000015105">
    <property type="component" value="Chromosome 2D"/>
</dbReference>
<reference evidence="2" key="1">
    <citation type="journal article" date="2014" name="Science">
        <title>Ancient hybridizations among the ancestral genomes of bread wheat.</title>
        <authorList>
            <consortium name="International Wheat Genome Sequencing Consortium,"/>
            <person name="Marcussen T."/>
            <person name="Sandve S.R."/>
            <person name="Heier L."/>
            <person name="Spannagl M."/>
            <person name="Pfeifer M."/>
            <person name="Jakobsen K.S."/>
            <person name="Wulff B.B."/>
            <person name="Steuernagel B."/>
            <person name="Mayer K.F."/>
            <person name="Olsen O.A."/>
        </authorList>
    </citation>
    <scope>NUCLEOTIDE SEQUENCE [LARGE SCALE GENOMIC DNA]</scope>
    <source>
        <strain evidence="2">cv. AL8/78</strain>
    </source>
</reference>
<protein>
    <submittedName>
        <fullName evidence="1">Uncharacterized protein</fullName>
    </submittedName>
</protein>
<reference evidence="1" key="5">
    <citation type="journal article" date="2021" name="G3 (Bethesda)">
        <title>Aegilops tauschii genome assembly Aet v5.0 features greater sequence contiguity and improved annotation.</title>
        <authorList>
            <person name="Wang L."/>
            <person name="Zhu T."/>
            <person name="Rodriguez J.C."/>
            <person name="Deal K.R."/>
            <person name="Dubcovsky J."/>
            <person name="McGuire P.E."/>
            <person name="Lux T."/>
            <person name="Spannagl M."/>
            <person name="Mayer K.F.X."/>
            <person name="Baldrich P."/>
            <person name="Meyers B.C."/>
            <person name="Huo N."/>
            <person name="Gu Y.Q."/>
            <person name="Zhou H."/>
            <person name="Devos K.M."/>
            <person name="Bennetzen J.L."/>
            <person name="Unver T."/>
            <person name="Budak H."/>
            <person name="Gulick P.J."/>
            <person name="Galiba G."/>
            <person name="Kalapos B."/>
            <person name="Nelson D.R."/>
            <person name="Li P."/>
            <person name="You F.M."/>
            <person name="Luo M.C."/>
            <person name="Dvorak J."/>
        </authorList>
    </citation>
    <scope>NUCLEOTIDE SEQUENCE [LARGE SCALE GENOMIC DNA]</scope>
    <source>
        <strain evidence="1">cv. AL8/78</strain>
    </source>
</reference>
<reference evidence="1" key="3">
    <citation type="journal article" date="2017" name="Nature">
        <title>Genome sequence of the progenitor of the wheat D genome Aegilops tauschii.</title>
        <authorList>
            <person name="Luo M.C."/>
            <person name="Gu Y.Q."/>
            <person name="Puiu D."/>
            <person name="Wang H."/>
            <person name="Twardziok S.O."/>
            <person name="Deal K.R."/>
            <person name="Huo N."/>
            <person name="Zhu T."/>
            <person name="Wang L."/>
            <person name="Wang Y."/>
            <person name="McGuire P.E."/>
            <person name="Liu S."/>
            <person name="Long H."/>
            <person name="Ramasamy R.K."/>
            <person name="Rodriguez J.C."/>
            <person name="Van S.L."/>
            <person name="Yuan L."/>
            <person name="Wang Z."/>
            <person name="Xia Z."/>
            <person name="Xiao L."/>
            <person name="Anderson O.D."/>
            <person name="Ouyang S."/>
            <person name="Liang Y."/>
            <person name="Zimin A.V."/>
            <person name="Pertea G."/>
            <person name="Qi P."/>
            <person name="Bennetzen J.L."/>
            <person name="Dai X."/>
            <person name="Dawson M.W."/>
            <person name="Muller H.G."/>
            <person name="Kugler K."/>
            <person name="Rivarola-Duarte L."/>
            <person name="Spannagl M."/>
            <person name="Mayer K.F.X."/>
            <person name="Lu F.H."/>
            <person name="Bevan M.W."/>
            <person name="Leroy P."/>
            <person name="Li P."/>
            <person name="You F.M."/>
            <person name="Sun Q."/>
            <person name="Liu Z."/>
            <person name="Lyons E."/>
            <person name="Wicker T."/>
            <person name="Salzberg S.L."/>
            <person name="Devos K.M."/>
            <person name="Dvorak J."/>
        </authorList>
    </citation>
    <scope>NUCLEOTIDE SEQUENCE [LARGE SCALE GENOMIC DNA]</scope>
    <source>
        <strain evidence="1">cv. AL8/78</strain>
    </source>
</reference>
<sequence>FRFRTLHSSMNRKHYNTMMHMCTQDSISLACLSHPMTRAHYNSYLNLWSKQHISYT</sequence>
<dbReference type="AlphaFoldDB" id="A0A453AE55"/>
<dbReference type="EnsemblPlants" id="AET2Gv20091000.23">
    <property type="protein sequence ID" value="AET2Gv20091000.23"/>
    <property type="gene ID" value="AET2Gv20091000"/>
</dbReference>
<reference evidence="1" key="4">
    <citation type="submission" date="2019-03" db="UniProtKB">
        <authorList>
            <consortium name="EnsemblPlants"/>
        </authorList>
    </citation>
    <scope>IDENTIFICATION</scope>
</reference>
<evidence type="ECO:0000313" key="2">
    <source>
        <dbReference type="Proteomes" id="UP000015105"/>
    </source>
</evidence>
<dbReference type="Gramene" id="AET2Gv20091000.23">
    <property type="protein sequence ID" value="AET2Gv20091000.23"/>
    <property type="gene ID" value="AET2Gv20091000"/>
</dbReference>
<name>A0A453AE55_AEGTS</name>